<feature type="chain" id="PRO_5006627844" evidence="1">
    <location>
        <begin position="26"/>
        <end position="384"/>
    </location>
</feature>
<keyword evidence="4" id="KW-1185">Reference proteome</keyword>
<evidence type="ECO:0000313" key="3">
    <source>
        <dbReference type="EMBL" id="PPS96193.1"/>
    </source>
</evidence>
<sequence>MLVRLAKLVIVIVFISKFTPNSCLTQNPFQFGYKEVVPVEEKNSRTFLLRERADSSDIPLPNHFPNEPFYSTNDYTLDIKVKLAFYGDYINSDFEYIKVKAKHGPRIINTCGHFVHKSLPPKYTIIVSLGGLSTHACSEESLKFFRKYINYISSIYGLEIVNSTQFIFLNWFYLVYHGSNDLYFSKKMVRYWISKPKKKDIIIPAVSSAAFINKLFRIGVIPSLSDTGAYGLCIGTLNIALASLLIKENMKVVVLNAPSFFWKNYLEDVVDDSLVGKKTTKYFILSGRSDRIFHYKRHGKKLSNFLSNYSDYVRYFKLNADHAELIITYIYTSMRMIATVLLDKEYSITYIKTKDYNKIPKSFSQSHWFRYVMYQLKENEHLEK</sequence>
<dbReference type="Proteomes" id="UP001429100">
    <property type="component" value="Unassembled WGS sequence"/>
</dbReference>
<dbReference type="VEuPathDB" id="CryptoDB:CHUDEA4_3020"/>
<evidence type="ECO:0000256" key="1">
    <source>
        <dbReference type="SAM" id="SignalP"/>
    </source>
</evidence>
<dbReference type="AlphaFoldDB" id="A0A0S4TG81"/>
<evidence type="ECO:0000313" key="2">
    <source>
        <dbReference type="EMBL" id="CUV05711.1"/>
    </source>
</evidence>
<dbReference type="GO" id="GO:0016787">
    <property type="term" value="F:hydrolase activity"/>
    <property type="evidence" value="ECO:0007669"/>
    <property type="project" value="UniProtKB-KW"/>
</dbReference>
<name>A0A0S4TG81_CRYHO</name>
<feature type="signal peptide" evidence="1">
    <location>
        <begin position="1"/>
        <end position="25"/>
    </location>
</feature>
<gene>
    <name evidence="2" type="ORF">CHUDEA4_3020</name>
    <name evidence="3" type="ORF">GY17_00001776</name>
</gene>
<keyword evidence="1" id="KW-0732">Signal</keyword>
<reference evidence="3 4" key="1">
    <citation type="submission" date="2014-11" db="EMBL/GenBank/DDBJ databases">
        <title>Comparative genomic analysis of Cryptosporidium hominis reveals occurrence of genetic recombination in virulent subtypes.</title>
        <authorList>
            <person name="Guo Y."/>
            <person name="Tang K."/>
            <person name="Frace M."/>
            <person name="Li N."/>
            <person name="Roellig D.M."/>
            <person name="Sammons S."/>
            <person name="Knipe K."/>
            <person name="Rowe L."/>
            <person name="Feng Y."/>
            <person name="Xiao L."/>
        </authorList>
    </citation>
    <scope>NUCLEOTIDE SEQUENCE [LARGE SCALE GENOMIC DNA]</scope>
    <source>
        <strain evidence="3">30976</strain>
    </source>
</reference>
<dbReference type="OrthoDB" id="339047at2759"/>
<reference evidence="3 4" key="3">
    <citation type="submission" date="2017-10" db="EMBL/GenBank/DDBJ databases">
        <title>Consistent, comparative and evidence-based genome annotation and re-annotation for the closely-related species, Cryptosporidium parvum, C. hominis and C. tyzzeri.</title>
        <authorList>
            <person name="Baptista R.P."/>
            <person name="Li Y."/>
            <person name="Sateriale A."/>
            <person name="Striepen B."/>
            <person name="Kissinger J.C."/>
        </authorList>
    </citation>
    <scope>NUCLEOTIDE SEQUENCE [LARGE SCALE GENOMIC DNA]</scope>
    <source>
        <strain evidence="3">30976</strain>
    </source>
</reference>
<dbReference type="VEuPathDB" id="CryptoDB:ChTU502y2012_408g0440"/>
<dbReference type="VEuPathDB" id="CryptoDB:Chro.40344"/>
<organism evidence="2">
    <name type="scientific">Cryptosporidium hominis</name>
    <dbReference type="NCBI Taxonomy" id="237895"/>
    <lineage>
        <taxon>Eukaryota</taxon>
        <taxon>Sar</taxon>
        <taxon>Alveolata</taxon>
        <taxon>Apicomplexa</taxon>
        <taxon>Conoidasida</taxon>
        <taxon>Coccidia</taxon>
        <taxon>Eucoccidiorida</taxon>
        <taxon>Eimeriorina</taxon>
        <taxon>Cryptosporidiidae</taxon>
        <taxon>Cryptosporidium</taxon>
    </lineage>
</organism>
<dbReference type="VEuPathDB" id="CryptoDB:GY17_00001776"/>
<accession>A0A0S4TG81</accession>
<reference evidence="2" key="2">
    <citation type="submission" date="2015-08" db="EMBL/GenBank/DDBJ databases">
        <authorList>
            <person name="Babu N.S."/>
            <person name="Beckwith C.J."/>
            <person name="Beseler K.G."/>
            <person name="Brison A."/>
            <person name="Carone J.V."/>
            <person name="Caskin T.P."/>
            <person name="Diamond M."/>
            <person name="Durham M.E."/>
            <person name="Foxe J.M."/>
            <person name="Go M."/>
            <person name="Henderson B.A."/>
            <person name="Jones I.B."/>
            <person name="McGettigan J.A."/>
            <person name="Micheletti S.J."/>
            <person name="Nasrallah M.E."/>
            <person name="Ortiz D."/>
            <person name="Piller C.R."/>
            <person name="Privatt S.R."/>
            <person name="Schneider S.L."/>
            <person name="Sharp S."/>
            <person name="Smith T.C."/>
            <person name="Stanton J.D."/>
            <person name="Ullery H.E."/>
            <person name="Wilson R.J."/>
            <person name="Serrano M.G."/>
            <person name="Buck G."/>
            <person name="Lee V."/>
            <person name="Wang Y."/>
            <person name="Carvalho R."/>
            <person name="Voegtly L."/>
            <person name="Shi R."/>
            <person name="Duckworth R."/>
            <person name="Johnson A."/>
            <person name="Loviza R."/>
            <person name="Walstead R."/>
            <person name="Shah Z."/>
            <person name="Kiflezghi M."/>
            <person name="Wade K."/>
            <person name="Ball S.L."/>
            <person name="Bradley K.W."/>
            <person name="Asai D.J."/>
            <person name="Bowman C.A."/>
            <person name="Russell D.A."/>
            <person name="Pope W.H."/>
            <person name="Jacobs-Sera D."/>
            <person name="Hendrix R.W."/>
            <person name="Hatfull G.F."/>
        </authorList>
    </citation>
    <scope>NUCLEOTIDE SEQUENCE [LARGE SCALE GENOMIC DNA]</scope>
</reference>
<dbReference type="EMBL" id="LN877950">
    <property type="protein sequence ID" value="CUV05711.1"/>
    <property type="molecule type" value="Genomic_DNA"/>
</dbReference>
<protein>
    <submittedName>
        <fullName evidence="3">Alpha/Beta hydrolase fold containing protein</fullName>
    </submittedName>
</protein>
<dbReference type="Proteomes" id="UP000199752">
    <property type="component" value="Chromosome 4"/>
</dbReference>
<keyword evidence="3" id="KW-0378">Hydrolase</keyword>
<evidence type="ECO:0000313" key="4">
    <source>
        <dbReference type="Proteomes" id="UP001429100"/>
    </source>
</evidence>
<proteinExistence type="predicted"/>
<dbReference type="EMBL" id="JTAI01000020">
    <property type="protein sequence ID" value="PPS96193.1"/>
    <property type="molecule type" value="Genomic_DNA"/>
</dbReference>